<feature type="transmembrane region" description="Helical" evidence="5">
    <location>
        <begin position="394"/>
        <end position="419"/>
    </location>
</feature>
<protein>
    <recommendedName>
        <fullName evidence="10">Abscisic acid G-protein coupled receptor-like domain-containing protein</fullName>
    </recommendedName>
</protein>
<accession>A0A194SCV6</accession>
<dbReference type="PANTHER" id="PTHR15948:SF0">
    <property type="entry name" value="GOLGI PH REGULATOR A-RELATED"/>
    <property type="match status" value="1"/>
</dbReference>
<evidence type="ECO:0000256" key="3">
    <source>
        <dbReference type="ARBA" id="ARBA00022989"/>
    </source>
</evidence>
<evidence type="ECO:0008006" key="10">
    <source>
        <dbReference type="Google" id="ProtNLM"/>
    </source>
</evidence>
<dbReference type="Pfam" id="PF12430">
    <property type="entry name" value="ABA_GPCR"/>
    <property type="match status" value="1"/>
</dbReference>
<feature type="transmembrane region" description="Helical" evidence="5">
    <location>
        <begin position="150"/>
        <end position="169"/>
    </location>
</feature>
<dbReference type="Proteomes" id="UP000053890">
    <property type="component" value="Unassembled WGS sequence"/>
</dbReference>
<proteinExistence type="predicted"/>
<reference evidence="8 9" key="1">
    <citation type="journal article" date="2015" name="Front. Microbiol.">
        <title>Genome sequence of the plant growth promoting endophytic yeast Rhodotorula graminis WP1.</title>
        <authorList>
            <person name="Firrincieli A."/>
            <person name="Otillar R."/>
            <person name="Salamov A."/>
            <person name="Schmutz J."/>
            <person name="Khan Z."/>
            <person name="Redman R.S."/>
            <person name="Fleck N.D."/>
            <person name="Lindquist E."/>
            <person name="Grigoriev I.V."/>
            <person name="Doty S.L."/>
        </authorList>
    </citation>
    <scope>NUCLEOTIDE SEQUENCE [LARGE SCALE GENOMIC DNA]</scope>
    <source>
        <strain evidence="8 9">WP1</strain>
    </source>
</reference>
<dbReference type="GO" id="GO:0016020">
    <property type="term" value="C:membrane"/>
    <property type="evidence" value="ECO:0007669"/>
    <property type="project" value="UniProtKB-SubCell"/>
</dbReference>
<feature type="transmembrane region" description="Helical" evidence="5">
    <location>
        <begin position="551"/>
        <end position="569"/>
    </location>
</feature>
<evidence type="ECO:0000313" key="9">
    <source>
        <dbReference type="Proteomes" id="UP000053890"/>
    </source>
</evidence>
<evidence type="ECO:0000313" key="8">
    <source>
        <dbReference type="EMBL" id="KPV78568.1"/>
    </source>
</evidence>
<feature type="transmembrane region" description="Helical" evidence="5">
    <location>
        <begin position="255"/>
        <end position="276"/>
    </location>
</feature>
<dbReference type="EMBL" id="KQ474073">
    <property type="protein sequence ID" value="KPV78568.1"/>
    <property type="molecule type" value="Genomic_DNA"/>
</dbReference>
<feature type="transmembrane region" description="Helical" evidence="5">
    <location>
        <begin position="216"/>
        <end position="235"/>
    </location>
</feature>
<keyword evidence="4 5" id="KW-0472">Membrane</keyword>
<dbReference type="OrthoDB" id="264392at2759"/>
<name>A0A194SCV6_RHOGW</name>
<gene>
    <name evidence="8" type="ORF">RHOBADRAFT_51020</name>
</gene>
<evidence type="ECO:0000256" key="2">
    <source>
        <dbReference type="ARBA" id="ARBA00022692"/>
    </source>
</evidence>
<feature type="transmembrane region" description="Helical" evidence="5">
    <location>
        <begin position="181"/>
        <end position="204"/>
    </location>
</feature>
<comment type="subcellular location">
    <subcellularLocation>
        <location evidence="1">Membrane</location>
        <topology evidence="1">Multi-pass membrane protein</topology>
    </subcellularLocation>
</comment>
<dbReference type="InterPro" id="IPR022535">
    <property type="entry name" value="Golgi_pH-regulator_cons_dom"/>
</dbReference>
<evidence type="ECO:0000256" key="1">
    <source>
        <dbReference type="ARBA" id="ARBA00004141"/>
    </source>
</evidence>
<keyword evidence="3 5" id="KW-1133">Transmembrane helix</keyword>
<dbReference type="Pfam" id="PF12537">
    <property type="entry name" value="GPHR_N"/>
    <property type="match status" value="1"/>
</dbReference>
<dbReference type="RefSeq" id="XP_018274617.1">
    <property type="nucleotide sequence ID" value="XM_018415613.1"/>
</dbReference>
<evidence type="ECO:0000259" key="6">
    <source>
        <dbReference type="Pfam" id="PF12430"/>
    </source>
</evidence>
<dbReference type="InterPro" id="IPR015672">
    <property type="entry name" value="GPHR/GTG"/>
</dbReference>
<keyword evidence="9" id="KW-1185">Reference proteome</keyword>
<evidence type="ECO:0000259" key="7">
    <source>
        <dbReference type="Pfam" id="PF12537"/>
    </source>
</evidence>
<dbReference type="PANTHER" id="PTHR15948">
    <property type="entry name" value="G-PROTEIN COUPLED RECEPTOR 89-RELATED"/>
    <property type="match status" value="1"/>
</dbReference>
<dbReference type="OMA" id="FSVYCVY"/>
<sequence length="588" mass="62809">MDAAGGTAPLPPPPTSSPVLVETALLSLVRLALFIACRHYVNFSLFSDLRSVIREDGLATDLDSPDGGALELEDAEDGYFGLGAGGGAGAGAGKAMAAAARESLHAPGGGGAGAGGRGASWGGDGRRGSLTPGGGGTAVAGRAYTRLSTALFCLSFSESGMLFTLLLFGDVVSARARDFNWSLSLLALLSLIVFVIPFGLCLLLTHRSRSNFARTFLLTFVPFALYLFVFYRVGSLVAEKHVVEGSHSFGLVNELLSRICVPGVILIASLSGGGAVNTAWEAYEWRSVSSSEPVTDSSIAQAERALARTRLDLQQRNRSLALARGSAAREAESAAGQSLLSRWTTTSPAATHLKSLELEVSAMQKMERQMTQDVHRLKVRQAMRDRGRSWRGRLWLAVGWLFSLYCVWRVFTSCINLIFGYTRKSHQHAAIPVEGGGQGELPPTPVEGTDLFTSLLTRVAVGLDVELDVATWSRMLGFVLIGGILLANMRNVLSSVSRIFKATSMGMSASFMLLFLAQLMAVYLLTSLISLPSSPTASSTQLLDTLPDFQVFSRLFDSVFLLAAVALFVSRWIGRKFADEAGLASQYA</sequence>
<evidence type="ECO:0000256" key="4">
    <source>
        <dbReference type="ARBA" id="ARBA00023136"/>
    </source>
</evidence>
<feature type="transmembrane region" description="Helical" evidence="5">
    <location>
        <begin position="20"/>
        <end position="41"/>
    </location>
</feature>
<feature type="domain" description="Abscisic acid G-protein coupled receptor-like" evidence="6">
    <location>
        <begin position="386"/>
        <end position="576"/>
    </location>
</feature>
<feature type="transmembrane region" description="Helical" evidence="5">
    <location>
        <begin position="471"/>
        <end position="489"/>
    </location>
</feature>
<feature type="transmembrane region" description="Helical" evidence="5">
    <location>
        <begin position="510"/>
        <end position="531"/>
    </location>
</feature>
<dbReference type="GeneID" id="28976061"/>
<dbReference type="InterPro" id="IPR025969">
    <property type="entry name" value="ABA_GPCR_dom"/>
</dbReference>
<feature type="domain" description="Golgi pH regulator conserved" evidence="7">
    <location>
        <begin position="249"/>
        <end position="319"/>
    </location>
</feature>
<evidence type="ECO:0000256" key="5">
    <source>
        <dbReference type="SAM" id="Phobius"/>
    </source>
</evidence>
<dbReference type="AlphaFoldDB" id="A0A194SCV6"/>
<organism evidence="8 9">
    <name type="scientific">Rhodotorula graminis (strain WP1)</name>
    <dbReference type="NCBI Taxonomy" id="578459"/>
    <lineage>
        <taxon>Eukaryota</taxon>
        <taxon>Fungi</taxon>
        <taxon>Dikarya</taxon>
        <taxon>Basidiomycota</taxon>
        <taxon>Pucciniomycotina</taxon>
        <taxon>Microbotryomycetes</taxon>
        <taxon>Sporidiobolales</taxon>
        <taxon>Sporidiobolaceae</taxon>
        <taxon>Rhodotorula</taxon>
    </lineage>
</organism>
<keyword evidence="2 5" id="KW-0812">Transmembrane</keyword>